<reference evidence="4" key="1">
    <citation type="submission" date="2022-01" db="EMBL/GenBank/DDBJ databases">
        <authorList>
            <person name="Karlyshev A.V."/>
            <person name="Jaspars M."/>
        </authorList>
    </citation>
    <scope>NUCLEOTIDE SEQUENCE</scope>
    <source>
        <strain evidence="4">AGSA3-2</strain>
    </source>
</reference>
<keyword evidence="5" id="KW-1185">Reference proteome</keyword>
<keyword evidence="2" id="KW-0175">Coiled coil</keyword>
<proteinExistence type="predicted"/>
<dbReference type="InterPro" id="IPR019734">
    <property type="entry name" value="TPR_rpt"/>
</dbReference>
<evidence type="ECO:0000256" key="3">
    <source>
        <dbReference type="SAM" id="SignalP"/>
    </source>
</evidence>
<dbReference type="Proteomes" id="UP001107961">
    <property type="component" value="Unassembled WGS sequence"/>
</dbReference>
<dbReference type="AlphaFoldDB" id="A0A9Q3ZFN7"/>
<dbReference type="EMBL" id="JAJVKT010000018">
    <property type="protein sequence ID" value="MCE7509881.1"/>
    <property type="molecule type" value="Genomic_DNA"/>
</dbReference>
<dbReference type="SUPFAM" id="SSF48452">
    <property type="entry name" value="TPR-like"/>
    <property type="match status" value="1"/>
</dbReference>
<accession>A0A9Q3ZFN7</accession>
<feature type="coiled-coil region" evidence="2">
    <location>
        <begin position="220"/>
        <end position="247"/>
    </location>
</feature>
<feature type="signal peptide" evidence="3">
    <location>
        <begin position="1"/>
        <end position="25"/>
    </location>
</feature>
<evidence type="ECO:0000313" key="4">
    <source>
        <dbReference type="EMBL" id="MCE7509881.1"/>
    </source>
</evidence>
<organism evidence="4 5">
    <name type="scientific">Alloalcanivorax xenomutans</name>
    <dbReference type="NCBI Taxonomy" id="1094342"/>
    <lineage>
        <taxon>Bacteria</taxon>
        <taxon>Pseudomonadati</taxon>
        <taxon>Pseudomonadota</taxon>
        <taxon>Gammaproteobacteria</taxon>
        <taxon>Oceanospirillales</taxon>
        <taxon>Alcanivoracaceae</taxon>
        <taxon>Alloalcanivorax</taxon>
    </lineage>
</organism>
<dbReference type="InterPro" id="IPR011990">
    <property type="entry name" value="TPR-like_helical_dom_sf"/>
</dbReference>
<name>A0A9Q3ZFN7_9GAMM</name>
<evidence type="ECO:0000313" key="5">
    <source>
        <dbReference type="Proteomes" id="UP001107961"/>
    </source>
</evidence>
<dbReference type="PROSITE" id="PS50005">
    <property type="entry name" value="TPR"/>
    <property type="match status" value="1"/>
</dbReference>
<dbReference type="Gene3D" id="1.25.40.10">
    <property type="entry name" value="Tetratricopeptide repeat domain"/>
    <property type="match status" value="1"/>
</dbReference>
<evidence type="ECO:0008006" key="6">
    <source>
        <dbReference type="Google" id="ProtNLM"/>
    </source>
</evidence>
<feature type="repeat" description="TPR" evidence="1">
    <location>
        <begin position="181"/>
        <end position="214"/>
    </location>
</feature>
<feature type="chain" id="PRO_5040505888" description="Tetratricopeptide repeat protein" evidence="3">
    <location>
        <begin position="26"/>
        <end position="351"/>
    </location>
</feature>
<gene>
    <name evidence="4" type="ORF">LZG35_14680</name>
</gene>
<dbReference type="RefSeq" id="WP_055099459.1">
    <property type="nucleotide sequence ID" value="NZ_CBDDTQ010000006.1"/>
</dbReference>
<dbReference type="PROSITE" id="PS51257">
    <property type="entry name" value="PROKAR_LIPOPROTEIN"/>
    <property type="match status" value="1"/>
</dbReference>
<evidence type="ECO:0000256" key="2">
    <source>
        <dbReference type="SAM" id="Coils"/>
    </source>
</evidence>
<evidence type="ECO:0000256" key="1">
    <source>
        <dbReference type="PROSITE-ProRule" id="PRU00339"/>
    </source>
</evidence>
<comment type="caution">
    <text evidence="4">The sequence shown here is derived from an EMBL/GenBank/DDBJ whole genome shotgun (WGS) entry which is preliminary data.</text>
</comment>
<sequence>MHRPDSTRRPALLLLAGLIALSACQTTPPPPEVTRESLQQALHEHRYREALTMLDTRLLQDPDQPELSQQREDIIKASREYREQTLAEAQRLAGQEQWRDAQGLLESTGGHLIHPGPLVALRESLHQQEAQRLRQRLSEWWQAQARALLDSATLDSTLTGYTLPEAGQTLELRQALKADLSERLTEVGNTYAEQGDWSRAQRALHLAHQLQPDQPAPEALGQAQQVLARARQRAEQQQTQRQRERSESLMAAYRESGSLKDLLAIREYLRSAPNNHLTALRDEVETLCRERYTKDMATGDALYARGEYQAAYAIWQELKPLAPDNVELNKKLERTRRVLNNLRALDATSSE</sequence>
<protein>
    <recommendedName>
        <fullName evidence="6">Tetratricopeptide repeat protein</fullName>
    </recommendedName>
</protein>
<keyword evidence="3" id="KW-0732">Signal</keyword>
<keyword evidence="1" id="KW-0802">TPR repeat</keyword>
<dbReference type="KEGG" id="axe:P40_18055"/>